<keyword evidence="1" id="KW-0472">Membrane</keyword>
<reference evidence="2 3" key="1">
    <citation type="submission" date="2024-01" db="EMBL/GenBank/DDBJ databases">
        <title>The genomes of 5 underutilized Papilionoideae crops provide insights into root nodulation and disease resistanc.</title>
        <authorList>
            <person name="Jiang F."/>
        </authorList>
    </citation>
    <scope>NUCLEOTIDE SEQUENCE [LARGE SCALE GENOMIC DNA]</scope>
    <source>
        <strain evidence="2">JINMINGXINNONG_FW02</strain>
        <tissue evidence="2">Leaves</tissue>
    </source>
</reference>
<evidence type="ECO:0000313" key="2">
    <source>
        <dbReference type="EMBL" id="KAK7368719.1"/>
    </source>
</evidence>
<gene>
    <name evidence="2" type="ORF">VNO80_10748</name>
</gene>
<evidence type="ECO:0000313" key="3">
    <source>
        <dbReference type="Proteomes" id="UP001374584"/>
    </source>
</evidence>
<dbReference type="EMBL" id="JAYMYR010000004">
    <property type="protein sequence ID" value="KAK7368719.1"/>
    <property type="molecule type" value="Genomic_DNA"/>
</dbReference>
<dbReference type="Proteomes" id="UP001374584">
    <property type="component" value="Unassembled WGS sequence"/>
</dbReference>
<evidence type="ECO:0000256" key="1">
    <source>
        <dbReference type="SAM" id="Phobius"/>
    </source>
</evidence>
<protein>
    <submittedName>
        <fullName evidence="2">Uncharacterized protein</fullName>
    </submittedName>
</protein>
<accession>A0AAN9REW8</accession>
<keyword evidence="3" id="KW-1185">Reference proteome</keyword>
<organism evidence="2 3">
    <name type="scientific">Phaseolus coccineus</name>
    <name type="common">Scarlet runner bean</name>
    <name type="synonym">Phaseolus multiflorus</name>
    <dbReference type="NCBI Taxonomy" id="3886"/>
    <lineage>
        <taxon>Eukaryota</taxon>
        <taxon>Viridiplantae</taxon>
        <taxon>Streptophyta</taxon>
        <taxon>Embryophyta</taxon>
        <taxon>Tracheophyta</taxon>
        <taxon>Spermatophyta</taxon>
        <taxon>Magnoliopsida</taxon>
        <taxon>eudicotyledons</taxon>
        <taxon>Gunneridae</taxon>
        <taxon>Pentapetalae</taxon>
        <taxon>rosids</taxon>
        <taxon>fabids</taxon>
        <taxon>Fabales</taxon>
        <taxon>Fabaceae</taxon>
        <taxon>Papilionoideae</taxon>
        <taxon>50 kb inversion clade</taxon>
        <taxon>NPAAA clade</taxon>
        <taxon>indigoferoid/millettioid clade</taxon>
        <taxon>Phaseoleae</taxon>
        <taxon>Phaseolus</taxon>
    </lineage>
</organism>
<dbReference type="Pfam" id="PF09739">
    <property type="entry name" value="MCM_bind"/>
    <property type="match status" value="1"/>
</dbReference>
<sequence length="272" mass="30028">MILLRIILVLHREGEHSSAASHSSGAATDIASSTTSLGFMILESEMKLNDIFEFVGILTFDPELQEDNEDSDLSDGFSEVTLRHFPPNQGRNNCSHTQPRHAGEVAIKLRTEALPNRTALSANTSTTKVDRAMASPLNERSEPEWKQAWRGNTLLSVPPLPLLAIVGIVVFLLWVSSQLNNNYLVMQIATTNVNFFLLFLPLVLTLIAQGTRLVPPAPSVRPLHDGDAESESSSVPWGWVISVLMLLVLTSYRLHPILVLGIVFLYVYFLSA</sequence>
<proteinExistence type="predicted"/>
<feature type="transmembrane region" description="Helical" evidence="1">
    <location>
        <begin position="154"/>
        <end position="175"/>
    </location>
</feature>
<keyword evidence="1" id="KW-1133">Transmembrane helix</keyword>
<dbReference type="AlphaFoldDB" id="A0AAN9REW8"/>
<feature type="transmembrane region" description="Helical" evidence="1">
    <location>
        <begin position="236"/>
        <end position="269"/>
    </location>
</feature>
<comment type="caution">
    <text evidence="2">The sequence shown here is derived from an EMBL/GenBank/DDBJ whole genome shotgun (WGS) entry which is preliminary data.</text>
</comment>
<dbReference type="InterPro" id="IPR019140">
    <property type="entry name" value="MCM_complex-bd"/>
</dbReference>
<dbReference type="PANTHER" id="PTHR33306:SF41">
    <property type="entry name" value="PROTEIN, PUTATIVE-RELATED"/>
    <property type="match status" value="1"/>
</dbReference>
<keyword evidence="1" id="KW-0812">Transmembrane</keyword>
<name>A0AAN9REW8_PHACN</name>
<dbReference type="PANTHER" id="PTHR33306">
    <property type="entry name" value="EXPRESSED PROTEIN-RELATED-RELATED"/>
    <property type="match status" value="1"/>
</dbReference>
<feature type="transmembrane region" description="Helical" evidence="1">
    <location>
        <begin position="195"/>
        <end position="215"/>
    </location>
</feature>